<proteinExistence type="predicted"/>
<dbReference type="Pfam" id="PF25597">
    <property type="entry name" value="SH3_retrovirus"/>
    <property type="match status" value="1"/>
</dbReference>
<organism evidence="2 3">
    <name type="scientific">Mucuna pruriens</name>
    <name type="common">Velvet bean</name>
    <name type="synonym">Dolichos pruriens</name>
    <dbReference type="NCBI Taxonomy" id="157652"/>
    <lineage>
        <taxon>Eukaryota</taxon>
        <taxon>Viridiplantae</taxon>
        <taxon>Streptophyta</taxon>
        <taxon>Embryophyta</taxon>
        <taxon>Tracheophyta</taxon>
        <taxon>Spermatophyta</taxon>
        <taxon>Magnoliopsida</taxon>
        <taxon>eudicotyledons</taxon>
        <taxon>Gunneridae</taxon>
        <taxon>Pentapetalae</taxon>
        <taxon>rosids</taxon>
        <taxon>fabids</taxon>
        <taxon>Fabales</taxon>
        <taxon>Fabaceae</taxon>
        <taxon>Papilionoideae</taxon>
        <taxon>50 kb inversion clade</taxon>
        <taxon>NPAAA clade</taxon>
        <taxon>indigoferoid/millettioid clade</taxon>
        <taxon>Phaseoleae</taxon>
        <taxon>Mucuna</taxon>
    </lineage>
</organism>
<gene>
    <name evidence="2" type="ORF">CR513_01223</name>
</gene>
<accession>A0A371IFH5</accession>
<dbReference type="InterPro" id="IPR057670">
    <property type="entry name" value="SH3_retrovirus"/>
</dbReference>
<dbReference type="OrthoDB" id="1432452at2759"/>
<feature type="non-terminal residue" evidence="2">
    <location>
        <position position="1"/>
    </location>
</feature>
<evidence type="ECO:0000313" key="2">
    <source>
        <dbReference type="EMBL" id="RDY13806.1"/>
    </source>
</evidence>
<feature type="non-terminal residue" evidence="2">
    <location>
        <position position="192"/>
    </location>
</feature>
<dbReference type="AlphaFoldDB" id="A0A371IFH5"/>
<keyword evidence="3" id="KW-1185">Reference proteome</keyword>
<sequence>MFRNSRSPKNMWGFLIKVNIPLNKKRKIRPKSSDCIFVGYYLHNTTYKFFFINSEVAEIFNNTIMEFRDVAFFGNVFPLKVQKAPRRSSSKVLKVEESSNKASKEEVSDEDELSIISRKNHSMWKNKGWSKWKNNSKKFPKETKDKSQLVCYECKKPKNEDLDLSFFEEEDKEVNICLMAYTSSKNKEDDEW</sequence>
<dbReference type="EMBL" id="QJKJ01000194">
    <property type="protein sequence ID" value="RDY13806.1"/>
    <property type="molecule type" value="Genomic_DNA"/>
</dbReference>
<name>A0A371IFH5_MUCPR</name>
<protein>
    <recommendedName>
        <fullName evidence="1">Retroviral polymerase SH3-like domain-containing protein</fullName>
    </recommendedName>
</protein>
<evidence type="ECO:0000259" key="1">
    <source>
        <dbReference type="Pfam" id="PF25597"/>
    </source>
</evidence>
<feature type="domain" description="Retroviral polymerase SH3-like" evidence="1">
    <location>
        <begin position="18"/>
        <end position="82"/>
    </location>
</feature>
<comment type="caution">
    <text evidence="2">The sequence shown here is derived from an EMBL/GenBank/DDBJ whole genome shotgun (WGS) entry which is preliminary data.</text>
</comment>
<reference evidence="2" key="1">
    <citation type="submission" date="2018-05" db="EMBL/GenBank/DDBJ databases">
        <title>Draft genome of Mucuna pruriens seed.</title>
        <authorList>
            <person name="Nnadi N.E."/>
            <person name="Vos R."/>
            <person name="Hasami M.H."/>
            <person name="Devisetty U.K."/>
            <person name="Aguiy J.C."/>
        </authorList>
    </citation>
    <scope>NUCLEOTIDE SEQUENCE [LARGE SCALE GENOMIC DNA]</scope>
    <source>
        <strain evidence="2">JCA_2017</strain>
    </source>
</reference>
<dbReference type="STRING" id="157652.A0A371IFH5"/>
<dbReference type="Proteomes" id="UP000257109">
    <property type="component" value="Unassembled WGS sequence"/>
</dbReference>
<evidence type="ECO:0000313" key="3">
    <source>
        <dbReference type="Proteomes" id="UP000257109"/>
    </source>
</evidence>